<organism evidence="1 2">
    <name type="scientific">Populus trichocarpa</name>
    <name type="common">Western balsam poplar</name>
    <name type="synonym">Populus balsamifera subsp. trichocarpa</name>
    <dbReference type="NCBI Taxonomy" id="3694"/>
    <lineage>
        <taxon>Eukaryota</taxon>
        <taxon>Viridiplantae</taxon>
        <taxon>Streptophyta</taxon>
        <taxon>Embryophyta</taxon>
        <taxon>Tracheophyta</taxon>
        <taxon>Spermatophyta</taxon>
        <taxon>Magnoliopsida</taxon>
        <taxon>eudicotyledons</taxon>
        <taxon>Gunneridae</taxon>
        <taxon>Pentapetalae</taxon>
        <taxon>rosids</taxon>
        <taxon>fabids</taxon>
        <taxon>Malpighiales</taxon>
        <taxon>Salicaceae</taxon>
        <taxon>Saliceae</taxon>
        <taxon>Populus</taxon>
    </lineage>
</organism>
<dbReference type="HOGENOM" id="CLU_1535088_0_0_1"/>
<dbReference type="Proteomes" id="UP000006729">
    <property type="component" value="Chromosome 14"/>
</dbReference>
<dbReference type="InParanoid" id="U7DYT8"/>
<keyword evidence="2" id="KW-1185">Reference proteome</keyword>
<reference evidence="1 2" key="1">
    <citation type="journal article" date="2006" name="Science">
        <title>The genome of black cottonwood, Populus trichocarpa (Torr. &amp; Gray).</title>
        <authorList>
            <person name="Tuskan G.A."/>
            <person name="Difazio S."/>
            <person name="Jansson S."/>
            <person name="Bohlmann J."/>
            <person name="Grigoriev I."/>
            <person name="Hellsten U."/>
            <person name="Putnam N."/>
            <person name="Ralph S."/>
            <person name="Rombauts S."/>
            <person name="Salamov A."/>
            <person name="Schein J."/>
            <person name="Sterck L."/>
            <person name="Aerts A."/>
            <person name="Bhalerao R.R."/>
            <person name="Bhalerao R.P."/>
            <person name="Blaudez D."/>
            <person name="Boerjan W."/>
            <person name="Brun A."/>
            <person name="Brunner A."/>
            <person name="Busov V."/>
            <person name="Campbell M."/>
            <person name="Carlson J."/>
            <person name="Chalot M."/>
            <person name="Chapman J."/>
            <person name="Chen G.L."/>
            <person name="Cooper D."/>
            <person name="Coutinho P.M."/>
            <person name="Couturier J."/>
            <person name="Covert S."/>
            <person name="Cronk Q."/>
            <person name="Cunningham R."/>
            <person name="Davis J."/>
            <person name="Degroeve S."/>
            <person name="Dejardin A."/>
            <person name="Depamphilis C."/>
            <person name="Detter J."/>
            <person name="Dirks B."/>
            <person name="Dubchak I."/>
            <person name="Duplessis S."/>
            <person name="Ehlting J."/>
            <person name="Ellis B."/>
            <person name="Gendler K."/>
            <person name="Goodstein D."/>
            <person name="Gribskov M."/>
            <person name="Grimwood J."/>
            <person name="Groover A."/>
            <person name="Gunter L."/>
            <person name="Hamberger B."/>
            <person name="Heinze B."/>
            <person name="Helariutta Y."/>
            <person name="Henrissat B."/>
            <person name="Holligan D."/>
            <person name="Holt R."/>
            <person name="Huang W."/>
            <person name="Islam-Faridi N."/>
            <person name="Jones S."/>
            <person name="Jones-Rhoades M."/>
            <person name="Jorgensen R."/>
            <person name="Joshi C."/>
            <person name="Kangasjarvi J."/>
            <person name="Karlsson J."/>
            <person name="Kelleher C."/>
            <person name="Kirkpatrick R."/>
            <person name="Kirst M."/>
            <person name="Kohler A."/>
            <person name="Kalluri U."/>
            <person name="Larimer F."/>
            <person name="Leebens-Mack J."/>
            <person name="Leple J.C."/>
            <person name="Locascio P."/>
            <person name="Lou Y."/>
            <person name="Lucas S."/>
            <person name="Martin F."/>
            <person name="Montanini B."/>
            <person name="Napoli C."/>
            <person name="Nelson D.R."/>
            <person name="Nelson C."/>
            <person name="Nieminen K."/>
            <person name="Nilsson O."/>
            <person name="Pereda V."/>
            <person name="Peter G."/>
            <person name="Philippe R."/>
            <person name="Pilate G."/>
            <person name="Poliakov A."/>
            <person name="Razumovskaya J."/>
            <person name="Richardson P."/>
            <person name="Rinaldi C."/>
            <person name="Ritland K."/>
            <person name="Rouze P."/>
            <person name="Ryaboy D."/>
            <person name="Schmutz J."/>
            <person name="Schrader J."/>
            <person name="Segerman B."/>
            <person name="Shin H."/>
            <person name="Siddiqui A."/>
            <person name="Sterky F."/>
            <person name="Terry A."/>
            <person name="Tsai C.J."/>
            <person name="Uberbacher E."/>
            <person name="Unneberg P."/>
            <person name="Vahala J."/>
            <person name="Wall K."/>
            <person name="Wessler S."/>
            <person name="Yang G."/>
            <person name="Yin T."/>
            <person name="Douglas C."/>
            <person name="Marra M."/>
            <person name="Sandberg G."/>
            <person name="Van de Peer Y."/>
            <person name="Rokhsar D."/>
        </authorList>
    </citation>
    <scope>NUCLEOTIDE SEQUENCE [LARGE SCALE GENOMIC DNA]</scope>
    <source>
        <strain evidence="2">cv. Nisqually</strain>
    </source>
</reference>
<gene>
    <name evidence="1" type="ORF">POPTR_014G062800</name>
</gene>
<sequence>MQKHKHIKYTKLSPIMSKTIPSPVESPVDAAPVSERHCCDGKETSLLDLFQVAGGSVSSGMEIGGEVVVAGCCGEELLLLWCSLEAGVDGLPSLLLVVGLAAGAGGCSAAEEGNTCWGKASGVLGLLAVGEGSEMERGIVSAVKGGKNGGWPREQEEEGWCWEQEGKGELRWLGR</sequence>
<dbReference type="EMBL" id="CM009303">
    <property type="protein sequence ID" value="PNT03302.1"/>
    <property type="molecule type" value="Genomic_DNA"/>
</dbReference>
<accession>U7DYT8</accession>
<proteinExistence type="predicted"/>
<dbReference type="AlphaFoldDB" id="U7DYT8"/>
<protein>
    <submittedName>
        <fullName evidence="1">Uncharacterized protein</fullName>
    </submittedName>
</protein>
<evidence type="ECO:0000313" key="2">
    <source>
        <dbReference type="Proteomes" id="UP000006729"/>
    </source>
</evidence>
<evidence type="ECO:0000313" key="1">
    <source>
        <dbReference type="EMBL" id="PNT03302.1"/>
    </source>
</evidence>
<name>U7DYT8_POPTR</name>